<keyword evidence="2" id="KW-1185">Reference proteome</keyword>
<dbReference type="InterPro" id="IPR034154">
    <property type="entry name" value="TOPRIM_DnaG/twinkle"/>
</dbReference>
<proteinExistence type="predicted"/>
<sequence>MKETLRAEVLRRIERDFGLQHMGGTNYMRKGKCPAHNCGKKTLYTFHDSPWMLICGRPEKCGHRVHVKELYDDLFNDWSKTAPATAQDPMATASAYLQFARGFRLELIAGWYSQENYWSRDINAGSATVRFPLEKGGYWERLIDRPERFGKQKARFKPGESYKGVWWCPPSLNLVEVEELYIVEGIFDAIALLHHDVPAVSMMSSAPLPEQSLKALKNACHEADKRLPRLVWALDNEPVAKANMRRWAKEARALGFKCEAAVIPQRGAKKVDWNDLHQRWAFIDGDEERAKRIELDLAEARHQGALLLAESAEEKGLLMYEWDERKEFHFTYRSRLYWFNLDMEKYERTARELDGSEHHDDQLLNDKQRRDKALRQSAAVVRIANCYFDALYYMRNEVTDEAWYYFRVERPEAPTIKSTFTAAQIASAPEFKKRLLNVCNGAMFTGTPQQLERMLGYQLDSLKTVNTIDWIGYTREHGVYVFNDLAIAGGKVHKLNEEDFFDVGSLSIKSQSLSPVLHINANLADYDEAWFDLFWRCFGVRGAVVLAWWLGALYAEQIRQLHKSYLFLELIGEAGAGKTTLVELLWKLTGRTEYEGFDPSKATPASRARNFAQVGNLPVVLIESEREQKEGAPVKHFDWDELKTAYNGRSVRSTGVKNNGNDTREPPFRGALLIAQNNAVNASEPILQRLGHVHLTREHQTPETKLHAERLERMPVEQLSGFMVKALKPEAQVMKLLDERTSGYEQQLLALPGIRTVRIAKNHAQLRSLVDALQLVVPLSDERAAQVHAEVERMAQERQQAINADHPLVREFWDMVEFLNGPLNEPGGRLNHSRKSAFFAINLNEFVEMAANKRQQLPNLSELKRLLKTSKSPKFIETNKPINSNIATDGLNNAKTVRCWLFQLV</sequence>
<dbReference type="GeneID" id="75212962"/>
<name>A0ABX6Y0D0_9GAMM</name>
<dbReference type="CDD" id="cd01029">
    <property type="entry name" value="TOPRIM_primases"/>
    <property type="match status" value="1"/>
</dbReference>
<reference evidence="1 2" key="1">
    <citation type="submission" date="2020-12" db="EMBL/GenBank/DDBJ databases">
        <title>FDA dAtabase for Regulatory Grade micrObial Sequences (FDA-ARGOS): Supporting development and validation of Infectious Disease Dx tests.</title>
        <authorList>
            <person name="Sproer C."/>
            <person name="Gronow S."/>
            <person name="Severitt S."/>
            <person name="Schroder I."/>
            <person name="Tallon L."/>
            <person name="Sadzewicz L."/>
            <person name="Zhao X."/>
            <person name="Boylan J."/>
            <person name="Ott S."/>
            <person name="Bowen H."/>
            <person name="Vavikolanu K."/>
            <person name="Mehta A."/>
            <person name="Aluvathingal J."/>
            <person name="Nadendla S."/>
            <person name="Lowell S."/>
            <person name="Myers T."/>
            <person name="Yan Y."/>
            <person name="Sichtig H."/>
        </authorList>
    </citation>
    <scope>NUCLEOTIDE SEQUENCE [LARGE SCALE GENOMIC DNA]</scope>
    <source>
        <strain evidence="1 2">FDAARGOS_877</strain>
    </source>
</reference>
<dbReference type="EMBL" id="CP065720">
    <property type="protein sequence ID" value="QPT19786.1"/>
    <property type="molecule type" value="Genomic_DNA"/>
</dbReference>
<organism evidence="1 2">
    <name type="scientific">Stutzerimonas frequens</name>
    <dbReference type="NCBI Taxonomy" id="2968969"/>
    <lineage>
        <taxon>Bacteria</taxon>
        <taxon>Pseudomonadati</taxon>
        <taxon>Pseudomonadota</taxon>
        <taxon>Gammaproteobacteria</taxon>
        <taxon>Pseudomonadales</taxon>
        <taxon>Pseudomonadaceae</taxon>
        <taxon>Stutzerimonas</taxon>
    </lineage>
</organism>
<gene>
    <name evidence="1" type="ORF">I6G34_06605</name>
</gene>
<evidence type="ECO:0000313" key="1">
    <source>
        <dbReference type="EMBL" id="QPT19786.1"/>
    </source>
</evidence>
<accession>A0ABX6Y0D0</accession>
<dbReference type="RefSeq" id="WP_180981622.1">
    <property type="nucleotide sequence ID" value="NZ_CP065720.1"/>
</dbReference>
<evidence type="ECO:0000313" key="2">
    <source>
        <dbReference type="Proteomes" id="UP000595058"/>
    </source>
</evidence>
<protein>
    <submittedName>
        <fullName evidence="1">Toprim domain-containing protein</fullName>
    </submittedName>
</protein>
<dbReference type="Pfam" id="PF13155">
    <property type="entry name" value="Toprim_2"/>
    <property type="match status" value="1"/>
</dbReference>
<dbReference type="Gene3D" id="3.40.1360.10">
    <property type="match status" value="1"/>
</dbReference>
<dbReference type="Proteomes" id="UP000595058">
    <property type="component" value="Chromosome"/>
</dbReference>